<dbReference type="PANTHER" id="PTHR47256:SF1">
    <property type="entry name" value="ZN(II)2CYS6 TRANSCRIPTION FACTOR (EUROFUNG)"/>
    <property type="match status" value="1"/>
</dbReference>
<comment type="caution">
    <text evidence="1">The sequence shown here is derived from an EMBL/GenBank/DDBJ whole genome shotgun (WGS) entry which is preliminary data.</text>
</comment>
<keyword evidence="2" id="KW-1185">Reference proteome</keyword>
<protein>
    <recommendedName>
        <fullName evidence="3">Transcription factor domain-containing protein</fullName>
    </recommendedName>
</protein>
<sequence>MSKDLDLFGPNKYGRDMAMEKACLFTAWSLFSWQTNFDYHFFRRPYFSQPPQVPLPNPQLDPTWYGEISMQYPHVKALVPLHTGPKMYAEAALREIMNDIGLRVFGNPSPQPLTFDEFAALKEKLDRWRAILPEPLQPKLVVFPFHLMLHVVYWQVVKDFIKLIVNADHLCHSQCVALCLGKPPETALYEARVKLETVVCLYYARHSFDSYDPWLAYALTIIGNTMATELKTASSSNQQIFTGYRSMLVLSAQGLAKQSSSYHNGTLLAVQLQGAMDATNLQLVRTYTTHASISEPDRKMIAEHSISNWPLPAMVAINEDPEEARLSVMVEAL</sequence>
<organism evidence="1 2">
    <name type="scientific">Didymella heteroderae</name>
    <dbReference type="NCBI Taxonomy" id="1769908"/>
    <lineage>
        <taxon>Eukaryota</taxon>
        <taxon>Fungi</taxon>
        <taxon>Dikarya</taxon>
        <taxon>Ascomycota</taxon>
        <taxon>Pezizomycotina</taxon>
        <taxon>Dothideomycetes</taxon>
        <taxon>Pleosporomycetidae</taxon>
        <taxon>Pleosporales</taxon>
        <taxon>Pleosporineae</taxon>
        <taxon>Didymellaceae</taxon>
        <taxon>Didymella</taxon>
    </lineage>
</organism>
<evidence type="ECO:0000313" key="1">
    <source>
        <dbReference type="EMBL" id="KAF3038693.1"/>
    </source>
</evidence>
<dbReference type="EMBL" id="SWKV01000035">
    <property type="protein sequence ID" value="KAF3038693.1"/>
    <property type="molecule type" value="Genomic_DNA"/>
</dbReference>
<name>A0A9P5C075_9PLEO</name>
<dbReference type="PANTHER" id="PTHR47256">
    <property type="entry name" value="ZN(II)2CYS6 TRANSCRIPTION FACTOR (EUROFUNG)-RELATED"/>
    <property type="match status" value="1"/>
</dbReference>
<gene>
    <name evidence="1" type="ORF">E8E12_008584</name>
</gene>
<accession>A0A9P5C075</accession>
<evidence type="ECO:0000313" key="2">
    <source>
        <dbReference type="Proteomes" id="UP000758155"/>
    </source>
</evidence>
<dbReference type="InterPro" id="IPR053187">
    <property type="entry name" value="Notoamide_regulator"/>
</dbReference>
<dbReference type="OrthoDB" id="426882at2759"/>
<dbReference type="CDD" id="cd12148">
    <property type="entry name" value="fungal_TF_MHR"/>
    <property type="match status" value="1"/>
</dbReference>
<reference evidence="1" key="1">
    <citation type="submission" date="2019-04" db="EMBL/GenBank/DDBJ databases">
        <title>Sequencing of skin fungus with MAO and IRED activity.</title>
        <authorList>
            <person name="Marsaioli A.J."/>
            <person name="Bonatto J.M.C."/>
            <person name="Reis Junior O."/>
        </authorList>
    </citation>
    <scope>NUCLEOTIDE SEQUENCE</scope>
    <source>
        <strain evidence="1">28M1</strain>
    </source>
</reference>
<dbReference type="AlphaFoldDB" id="A0A9P5C075"/>
<evidence type="ECO:0008006" key="3">
    <source>
        <dbReference type="Google" id="ProtNLM"/>
    </source>
</evidence>
<proteinExistence type="predicted"/>
<dbReference type="Proteomes" id="UP000758155">
    <property type="component" value="Unassembled WGS sequence"/>
</dbReference>